<gene>
    <name evidence="1" type="ORF">GCM10010411_90880</name>
</gene>
<dbReference type="Gene3D" id="3.30.110.40">
    <property type="entry name" value="TusA-like domain"/>
    <property type="match status" value="1"/>
</dbReference>
<dbReference type="Proteomes" id="UP001501509">
    <property type="component" value="Unassembled WGS sequence"/>
</dbReference>
<dbReference type="EMBL" id="BAAATD010000022">
    <property type="protein sequence ID" value="GAA2637275.1"/>
    <property type="molecule type" value="Genomic_DNA"/>
</dbReference>
<comment type="caution">
    <text evidence="1">The sequence shown here is derived from an EMBL/GenBank/DDBJ whole genome shotgun (WGS) entry which is preliminary data.</text>
</comment>
<protein>
    <recommendedName>
        <fullName evidence="3">Sulfurtransferase TusA family protein</fullName>
    </recommendedName>
</protein>
<name>A0ABN3QWJ1_9ACTN</name>
<sequence>MSGQNTDETPVVIDGGDRSCVRLLLELREHLALLPGRTLVHLLATDPAAPLDLAAWCHLTGHHYLGPIPPAGGTPGYALRVTADARPTRPDTPWHLGA</sequence>
<proteinExistence type="predicted"/>
<evidence type="ECO:0008006" key="3">
    <source>
        <dbReference type="Google" id="ProtNLM"/>
    </source>
</evidence>
<evidence type="ECO:0000313" key="1">
    <source>
        <dbReference type="EMBL" id="GAA2637275.1"/>
    </source>
</evidence>
<organism evidence="1 2">
    <name type="scientific">Actinomadura fulvescens</name>
    <dbReference type="NCBI Taxonomy" id="46160"/>
    <lineage>
        <taxon>Bacteria</taxon>
        <taxon>Bacillati</taxon>
        <taxon>Actinomycetota</taxon>
        <taxon>Actinomycetes</taxon>
        <taxon>Streptosporangiales</taxon>
        <taxon>Thermomonosporaceae</taxon>
        <taxon>Actinomadura</taxon>
    </lineage>
</organism>
<evidence type="ECO:0000313" key="2">
    <source>
        <dbReference type="Proteomes" id="UP001501509"/>
    </source>
</evidence>
<keyword evidence="2" id="KW-1185">Reference proteome</keyword>
<dbReference type="RefSeq" id="WP_344549006.1">
    <property type="nucleotide sequence ID" value="NZ_BAAATD010000022.1"/>
</dbReference>
<dbReference type="SUPFAM" id="SSF64307">
    <property type="entry name" value="SirA-like"/>
    <property type="match status" value="1"/>
</dbReference>
<dbReference type="InterPro" id="IPR036868">
    <property type="entry name" value="TusA-like_sf"/>
</dbReference>
<reference evidence="1 2" key="1">
    <citation type="journal article" date="2019" name="Int. J. Syst. Evol. Microbiol.">
        <title>The Global Catalogue of Microorganisms (GCM) 10K type strain sequencing project: providing services to taxonomists for standard genome sequencing and annotation.</title>
        <authorList>
            <consortium name="The Broad Institute Genomics Platform"/>
            <consortium name="The Broad Institute Genome Sequencing Center for Infectious Disease"/>
            <person name="Wu L."/>
            <person name="Ma J."/>
        </authorList>
    </citation>
    <scope>NUCLEOTIDE SEQUENCE [LARGE SCALE GENOMIC DNA]</scope>
    <source>
        <strain evidence="1 2">JCM 6833</strain>
    </source>
</reference>
<accession>A0ABN3QWJ1</accession>